<reference evidence="1 2" key="2">
    <citation type="submission" date="2019-02" db="EMBL/GenBank/DDBJ databases">
        <title>'Lichenibacterium ramalinii' gen. nov. sp. nov., 'Lichenibacterium minor' gen. nov. sp. nov.</title>
        <authorList>
            <person name="Pankratov T."/>
        </authorList>
    </citation>
    <scope>NUCLEOTIDE SEQUENCE [LARGE SCALE GENOMIC DNA]</scope>
    <source>
        <strain evidence="1 2">RmlP001</strain>
    </source>
</reference>
<dbReference type="Proteomes" id="UP000289411">
    <property type="component" value="Unassembled WGS sequence"/>
</dbReference>
<dbReference type="AlphaFoldDB" id="A0A4Q2RBI7"/>
<evidence type="ECO:0000313" key="1">
    <source>
        <dbReference type="EMBL" id="RYB04681.1"/>
    </source>
</evidence>
<dbReference type="EMBL" id="QYBC01000009">
    <property type="protein sequence ID" value="RYB04681.1"/>
    <property type="molecule type" value="Genomic_DNA"/>
</dbReference>
<keyword evidence="2" id="KW-1185">Reference proteome</keyword>
<evidence type="ECO:0000313" key="2">
    <source>
        <dbReference type="Proteomes" id="UP000289411"/>
    </source>
</evidence>
<name>A0A4Q2RBI7_9HYPH</name>
<sequence length="73" mass="7833">MAGPSRPTRADEGVTIGSFALNTVEIDKAVSTPAEQHIGRYFHDDDGRPQSSFEAYNSMSTACQGTKQARSAL</sequence>
<protein>
    <submittedName>
        <fullName evidence="1">Uncharacterized protein</fullName>
    </submittedName>
</protein>
<gene>
    <name evidence="1" type="ORF">D3272_12095</name>
</gene>
<organism evidence="1 2">
    <name type="scientific">Lichenibacterium ramalinae</name>
    <dbReference type="NCBI Taxonomy" id="2316527"/>
    <lineage>
        <taxon>Bacteria</taxon>
        <taxon>Pseudomonadati</taxon>
        <taxon>Pseudomonadota</taxon>
        <taxon>Alphaproteobacteria</taxon>
        <taxon>Hyphomicrobiales</taxon>
        <taxon>Lichenihabitantaceae</taxon>
        <taxon>Lichenibacterium</taxon>
    </lineage>
</organism>
<accession>A0A4Q2RBI7</accession>
<comment type="caution">
    <text evidence="1">The sequence shown here is derived from an EMBL/GenBank/DDBJ whole genome shotgun (WGS) entry which is preliminary data.</text>
</comment>
<proteinExistence type="predicted"/>
<reference evidence="1 2" key="1">
    <citation type="submission" date="2018-09" db="EMBL/GenBank/DDBJ databases">
        <authorList>
            <person name="Grouzdev D.S."/>
            <person name="Krutkina M.S."/>
        </authorList>
    </citation>
    <scope>NUCLEOTIDE SEQUENCE [LARGE SCALE GENOMIC DNA]</scope>
    <source>
        <strain evidence="1 2">RmlP001</strain>
    </source>
</reference>